<evidence type="ECO:0000313" key="9">
    <source>
        <dbReference type="EMBL" id="CAH0368673.1"/>
    </source>
</evidence>
<reference evidence="8" key="1">
    <citation type="submission" date="2021-01" db="EMBL/GenBank/DDBJ databases">
        <authorList>
            <person name="Corre E."/>
            <person name="Pelletier E."/>
            <person name="Niang G."/>
            <person name="Scheremetjew M."/>
            <person name="Finn R."/>
            <person name="Kale V."/>
            <person name="Holt S."/>
            <person name="Cochrane G."/>
            <person name="Meng A."/>
            <person name="Brown T."/>
            <person name="Cohen L."/>
        </authorList>
    </citation>
    <scope>NUCLEOTIDE SEQUENCE</scope>
    <source>
        <strain evidence="8">CCMP1756</strain>
    </source>
</reference>
<keyword evidence="4" id="KW-0227">DNA damage</keyword>
<dbReference type="SUPFAM" id="SSF50978">
    <property type="entry name" value="WD40 repeat-like"/>
    <property type="match status" value="1"/>
</dbReference>
<feature type="region of interest" description="Disordered" evidence="7">
    <location>
        <begin position="129"/>
        <end position="199"/>
    </location>
</feature>
<dbReference type="Gene3D" id="2.130.10.10">
    <property type="entry name" value="YVTN repeat-like/Quinoprotein amine dehydrogenase"/>
    <property type="match status" value="1"/>
</dbReference>
<evidence type="ECO:0000256" key="4">
    <source>
        <dbReference type="ARBA" id="ARBA00022763"/>
    </source>
</evidence>
<accession>A0A7S3ZUQ5</accession>
<evidence type="ECO:0000256" key="7">
    <source>
        <dbReference type="SAM" id="MobiDB-lite"/>
    </source>
</evidence>
<evidence type="ECO:0000256" key="5">
    <source>
        <dbReference type="ARBA" id="ARBA00023125"/>
    </source>
</evidence>
<keyword evidence="2 6" id="KW-0853">WD repeat</keyword>
<dbReference type="PANTHER" id="PTHR14773:SF0">
    <property type="entry name" value="WD REPEAT-CONTAINING PROTEIN 76"/>
    <property type="match status" value="1"/>
</dbReference>
<keyword evidence="3" id="KW-0677">Repeat</keyword>
<dbReference type="PANTHER" id="PTHR14773">
    <property type="entry name" value="WD REPEAT-CONTAINING PROTEIN 76"/>
    <property type="match status" value="1"/>
</dbReference>
<protein>
    <submittedName>
        <fullName evidence="8">Uncharacterized protein</fullName>
    </submittedName>
</protein>
<feature type="region of interest" description="Disordered" evidence="7">
    <location>
        <begin position="43"/>
        <end position="79"/>
    </location>
</feature>
<dbReference type="PROSITE" id="PS50082">
    <property type="entry name" value="WD_REPEATS_2"/>
    <property type="match status" value="1"/>
</dbReference>
<dbReference type="GO" id="GO:0006974">
    <property type="term" value="P:DNA damage response"/>
    <property type="evidence" value="ECO:0007669"/>
    <property type="project" value="UniProtKB-KW"/>
</dbReference>
<dbReference type="PROSITE" id="PS00678">
    <property type="entry name" value="WD_REPEATS_1"/>
    <property type="match status" value="1"/>
</dbReference>
<dbReference type="Proteomes" id="UP000789595">
    <property type="component" value="Unassembled WGS sequence"/>
</dbReference>
<dbReference type="GO" id="GO:0005634">
    <property type="term" value="C:nucleus"/>
    <property type="evidence" value="ECO:0007669"/>
    <property type="project" value="TreeGrafter"/>
</dbReference>
<evidence type="ECO:0000256" key="3">
    <source>
        <dbReference type="ARBA" id="ARBA00022737"/>
    </source>
</evidence>
<comment type="similarity">
    <text evidence="1">Belongs to the WD repeat DDB2/WDR76 family.</text>
</comment>
<dbReference type="GO" id="GO:2000001">
    <property type="term" value="P:regulation of DNA damage checkpoint"/>
    <property type="evidence" value="ECO:0007669"/>
    <property type="project" value="TreeGrafter"/>
</dbReference>
<dbReference type="EMBL" id="CAKKNE010000002">
    <property type="protein sequence ID" value="CAH0368673.1"/>
    <property type="molecule type" value="Genomic_DNA"/>
</dbReference>
<dbReference type="Pfam" id="PF00400">
    <property type="entry name" value="WD40"/>
    <property type="match status" value="1"/>
</dbReference>
<dbReference type="InterPro" id="IPR019775">
    <property type="entry name" value="WD40_repeat_CS"/>
</dbReference>
<evidence type="ECO:0000256" key="2">
    <source>
        <dbReference type="ARBA" id="ARBA00022574"/>
    </source>
</evidence>
<dbReference type="InterPro" id="IPR036322">
    <property type="entry name" value="WD40_repeat_dom_sf"/>
</dbReference>
<evidence type="ECO:0000256" key="6">
    <source>
        <dbReference type="PROSITE-ProRule" id="PRU00221"/>
    </source>
</evidence>
<dbReference type="InterPro" id="IPR001680">
    <property type="entry name" value="WD40_rpt"/>
</dbReference>
<feature type="compositionally biased region" description="Basic and acidic residues" evidence="7">
    <location>
        <begin position="169"/>
        <end position="181"/>
    </location>
</feature>
<feature type="compositionally biased region" description="Gly residues" evidence="7">
    <location>
        <begin position="130"/>
        <end position="141"/>
    </location>
</feature>
<dbReference type="SMART" id="SM00320">
    <property type="entry name" value="WD40"/>
    <property type="match status" value="4"/>
</dbReference>
<proteinExistence type="inferred from homology"/>
<evidence type="ECO:0000313" key="10">
    <source>
        <dbReference type="Proteomes" id="UP000789595"/>
    </source>
</evidence>
<sequence>MEATHSAEAAEKKGLPSGWTASRTKAGRWTYIAPDGEEFSSLASAKTAAASQKPPRVSESPTARPGAAGIDRSTGALARAADPVQRAKAAAAAAQAEAILPSTGDDGLSQYERERLGRIARNEAFMQSLGLGGGLAGGTPGGKRAAASQRGVPRKKVKKAPAGPARRSPRLEEEKTGKKASEPLAALSYSTAEAKPERERLTGDHAYRVDGFDSARTAQPFSAKQAESAAARVKALKASNADAEAIEEAEADQKACDAEAAEALAAVTAEDAEERADAARLVARVAGAASGTRKALSEARYATSLQQMRIRDVDIAKVTQARTYALAWQPRSDRLLIASGDVNGQLGLWDVDEADAEKCCWSLSRAHSRPVTALYWDGGSVISGGYDSLVRKCALDHAPLVSTVVADYYDDDVDDLTHFCLQGDVVWGAHKCGGVSRFDSRAGSPTSKKLIIDAHGRKTAHIGVRPGHEFHLTTSSNDGSVVVWDVRKLKPKKPTEVWAYEHAKSVHGFCWSADGKTLASCSYDDTVGFHDVDKDTTVSVRHDNRTGRYLTPFKPTMDPHAPFPAVIMGSMGRPRCVDVLRAKAPNTLIKLNDRDNVFHAVTSLHDVHPYAHVIAGANNSGRLSIWRA</sequence>
<dbReference type="InterPro" id="IPR015943">
    <property type="entry name" value="WD40/YVTN_repeat-like_dom_sf"/>
</dbReference>
<reference evidence="9" key="2">
    <citation type="submission" date="2021-11" db="EMBL/GenBank/DDBJ databases">
        <authorList>
            <consortium name="Genoscope - CEA"/>
            <person name="William W."/>
        </authorList>
    </citation>
    <scope>NUCLEOTIDE SEQUENCE</scope>
</reference>
<gene>
    <name evidence="8" type="ORF">PCAL00307_LOCUS10076</name>
    <name evidence="9" type="ORF">PECAL_2P17460</name>
</gene>
<keyword evidence="10" id="KW-1185">Reference proteome</keyword>
<organism evidence="8">
    <name type="scientific">Pelagomonas calceolata</name>
    <dbReference type="NCBI Taxonomy" id="35677"/>
    <lineage>
        <taxon>Eukaryota</taxon>
        <taxon>Sar</taxon>
        <taxon>Stramenopiles</taxon>
        <taxon>Ochrophyta</taxon>
        <taxon>Pelagophyceae</taxon>
        <taxon>Pelagomonadales</taxon>
        <taxon>Pelagomonadaceae</taxon>
        <taxon>Pelagomonas</taxon>
    </lineage>
</organism>
<evidence type="ECO:0000256" key="1">
    <source>
        <dbReference type="ARBA" id="ARBA00005434"/>
    </source>
</evidence>
<name>A0A7S3ZUQ5_9STRA</name>
<feature type="repeat" description="WD" evidence="6">
    <location>
        <begin position="452"/>
        <end position="487"/>
    </location>
</feature>
<dbReference type="EMBL" id="HBIW01011751">
    <property type="protein sequence ID" value="CAE0694640.1"/>
    <property type="molecule type" value="Transcribed_RNA"/>
</dbReference>
<dbReference type="AlphaFoldDB" id="A0A7S3ZUQ5"/>
<evidence type="ECO:0000313" key="8">
    <source>
        <dbReference type="EMBL" id="CAE0694640.1"/>
    </source>
</evidence>
<dbReference type="OrthoDB" id="9890280at2759"/>
<dbReference type="GO" id="GO:0003677">
    <property type="term" value="F:DNA binding"/>
    <property type="evidence" value="ECO:0007669"/>
    <property type="project" value="UniProtKB-KW"/>
</dbReference>
<keyword evidence="5" id="KW-0238">DNA-binding</keyword>
<dbReference type="InterPro" id="IPR050853">
    <property type="entry name" value="WD_repeat_DNA-damage-binding"/>
</dbReference>
<feature type="region of interest" description="Disordered" evidence="7">
    <location>
        <begin position="1"/>
        <end position="25"/>
    </location>
</feature>